<feature type="region of interest" description="Disordered" evidence="10">
    <location>
        <begin position="1"/>
        <end position="33"/>
    </location>
</feature>
<name>A0A167FZ48_CALVF</name>
<evidence type="ECO:0000259" key="11">
    <source>
        <dbReference type="PROSITE" id="PS50011"/>
    </source>
</evidence>
<dbReference type="SMART" id="SM00220">
    <property type="entry name" value="S_TKc"/>
    <property type="match status" value="1"/>
</dbReference>
<sequence>MPGTNDMTAGPPRTPPSKTPSLKEDSPRRSSLDEEEMKVIPVVFLSGLEPAVDRRLAQQAVLKQHRQELGVYDYAELAPSTRLLWNNTLQMIVRKLGTGITATVYLVKILIGPTDLPRFTAVKVTCAAFSTDLAKAELGFLNRIRLANRAHPGYDHVAGLLSSFTIKSPFGFHTCMVIPLLAQPLDKAMASSLPLSLKKKVIAEIILGLAYLHDECGIIHTDLTLGNVLVKIPEHIPAPDMLLTKEAWIEIATALDPAQYVMAVDARVNNDTVRIPITGDQPLQVPSLEAISISIVDFSSAYWTTDLHHDIIQNDVTRAPEVMLGRNWNSSVDIWSLGHLAFQLLSGMDATPMPSAEGVPFDDNYRLASLRALLGDYPEDFLQECPRSNEFFNEHGRLLYQPLINARTLEERLETIFPESAAEQALCAAWLRQLLEIQPAHRAKARNLLGHAWLRGAIKSELSFEHPAGDSEAGAVST</sequence>
<evidence type="ECO:0000256" key="1">
    <source>
        <dbReference type="ARBA" id="ARBA00012513"/>
    </source>
</evidence>
<dbReference type="Gene3D" id="1.10.510.10">
    <property type="entry name" value="Transferase(Phosphotransferase) domain 1"/>
    <property type="match status" value="1"/>
</dbReference>
<dbReference type="PROSITE" id="PS00109">
    <property type="entry name" value="PROTEIN_KINASE_TYR"/>
    <property type="match status" value="1"/>
</dbReference>
<evidence type="ECO:0000313" key="13">
    <source>
        <dbReference type="Proteomes" id="UP000076738"/>
    </source>
</evidence>
<dbReference type="GO" id="GO:0005737">
    <property type="term" value="C:cytoplasm"/>
    <property type="evidence" value="ECO:0007669"/>
    <property type="project" value="TreeGrafter"/>
</dbReference>
<evidence type="ECO:0000256" key="6">
    <source>
        <dbReference type="ARBA" id="ARBA00022840"/>
    </source>
</evidence>
<dbReference type="PROSITE" id="PS00107">
    <property type="entry name" value="PROTEIN_KINASE_ATP"/>
    <property type="match status" value="1"/>
</dbReference>
<dbReference type="STRING" id="1330018.A0A167FZ48"/>
<keyword evidence="5 12" id="KW-0418">Kinase</keyword>
<feature type="binding site" evidence="9">
    <location>
        <position position="123"/>
    </location>
    <ligand>
        <name>ATP</name>
        <dbReference type="ChEBI" id="CHEBI:30616"/>
    </ligand>
</feature>
<evidence type="ECO:0000256" key="9">
    <source>
        <dbReference type="PROSITE-ProRule" id="PRU10141"/>
    </source>
</evidence>
<comment type="catalytic activity">
    <reaction evidence="7">
        <text>L-threonyl-[protein] + ATP = O-phospho-L-threonyl-[protein] + ADP + H(+)</text>
        <dbReference type="Rhea" id="RHEA:46608"/>
        <dbReference type="Rhea" id="RHEA-COMP:11060"/>
        <dbReference type="Rhea" id="RHEA-COMP:11605"/>
        <dbReference type="ChEBI" id="CHEBI:15378"/>
        <dbReference type="ChEBI" id="CHEBI:30013"/>
        <dbReference type="ChEBI" id="CHEBI:30616"/>
        <dbReference type="ChEBI" id="CHEBI:61977"/>
        <dbReference type="ChEBI" id="CHEBI:456216"/>
        <dbReference type="EC" id="2.7.11.1"/>
    </reaction>
</comment>
<evidence type="ECO:0000256" key="4">
    <source>
        <dbReference type="ARBA" id="ARBA00022741"/>
    </source>
</evidence>
<dbReference type="InterPro" id="IPR000719">
    <property type="entry name" value="Prot_kinase_dom"/>
</dbReference>
<dbReference type="PANTHER" id="PTHR47634">
    <property type="entry name" value="PROTEIN KINASE DOMAIN-CONTAINING PROTEIN-RELATED"/>
    <property type="match status" value="1"/>
</dbReference>
<dbReference type="EMBL" id="KV417355">
    <property type="protein sequence ID" value="KZO90001.1"/>
    <property type="molecule type" value="Genomic_DNA"/>
</dbReference>
<dbReference type="SUPFAM" id="SSF56112">
    <property type="entry name" value="Protein kinase-like (PK-like)"/>
    <property type="match status" value="1"/>
</dbReference>
<evidence type="ECO:0000256" key="7">
    <source>
        <dbReference type="ARBA" id="ARBA00047899"/>
    </source>
</evidence>
<keyword evidence="3" id="KW-0808">Transferase</keyword>
<comment type="catalytic activity">
    <reaction evidence="8">
        <text>L-seryl-[protein] + ATP = O-phospho-L-seryl-[protein] + ADP + H(+)</text>
        <dbReference type="Rhea" id="RHEA:17989"/>
        <dbReference type="Rhea" id="RHEA-COMP:9863"/>
        <dbReference type="Rhea" id="RHEA-COMP:11604"/>
        <dbReference type="ChEBI" id="CHEBI:15378"/>
        <dbReference type="ChEBI" id="CHEBI:29999"/>
        <dbReference type="ChEBI" id="CHEBI:30616"/>
        <dbReference type="ChEBI" id="CHEBI:83421"/>
        <dbReference type="ChEBI" id="CHEBI:456216"/>
        <dbReference type="EC" id="2.7.11.1"/>
    </reaction>
</comment>
<protein>
    <recommendedName>
        <fullName evidence="1">non-specific serine/threonine protein kinase</fullName>
        <ecNumber evidence="1">2.7.11.1</ecNumber>
    </recommendedName>
</protein>
<evidence type="ECO:0000256" key="5">
    <source>
        <dbReference type="ARBA" id="ARBA00022777"/>
    </source>
</evidence>
<dbReference type="InterPro" id="IPR051334">
    <property type="entry name" value="SRPK"/>
</dbReference>
<organism evidence="12 13">
    <name type="scientific">Calocera viscosa (strain TUFC12733)</name>
    <dbReference type="NCBI Taxonomy" id="1330018"/>
    <lineage>
        <taxon>Eukaryota</taxon>
        <taxon>Fungi</taxon>
        <taxon>Dikarya</taxon>
        <taxon>Basidiomycota</taxon>
        <taxon>Agaricomycotina</taxon>
        <taxon>Dacrymycetes</taxon>
        <taxon>Dacrymycetales</taxon>
        <taxon>Dacrymycetaceae</taxon>
        <taxon>Calocera</taxon>
    </lineage>
</organism>
<dbReference type="Proteomes" id="UP000076738">
    <property type="component" value="Unassembled WGS sequence"/>
</dbReference>
<keyword evidence="6 9" id="KW-0067">ATP-binding</keyword>
<dbReference type="PANTHER" id="PTHR47634:SF9">
    <property type="entry name" value="PROTEIN KINASE DOMAIN-CONTAINING PROTEIN-RELATED"/>
    <property type="match status" value="1"/>
</dbReference>
<evidence type="ECO:0000313" key="12">
    <source>
        <dbReference type="EMBL" id="KZO90001.1"/>
    </source>
</evidence>
<dbReference type="GO" id="GO:0050684">
    <property type="term" value="P:regulation of mRNA processing"/>
    <property type="evidence" value="ECO:0007669"/>
    <property type="project" value="TreeGrafter"/>
</dbReference>
<dbReference type="Gene3D" id="3.30.200.20">
    <property type="entry name" value="Phosphorylase Kinase, domain 1"/>
    <property type="match status" value="1"/>
</dbReference>
<dbReference type="EC" id="2.7.11.1" evidence="1"/>
<evidence type="ECO:0000256" key="8">
    <source>
        <dbReference type="ARBA" id="ARBA00048679"/>
    </source>
</evidence>
<keyword evidence="2" id="KW-0723">Serine/threonine-protein kinase</keyword>
<dbReference type="OrthoDB" id="5979581at2759"/>
<dbReference type="AlphaFoldDB" id="A0A167FZ48"/>
<dbReference type="PROSITE" id="PS50011">
    <property type="entry name" value="PROTEIN_KINASE_DOM"/>
    <property type="match status" value="1"/>
</dbReference>
<feature type="compositionally biased region" description="Basic and acidic residues" evidence="10">
    <location>
        <begin position="21"/>
        <end position="32"/>
    </location>
</feature>
<dbReference type="InterPro" id="IPR011009">
    <property type="entry name" value="Kinase-like_dom_sf"/>
</dbReference>
<accession>A0A167FZ48</accession>
<reference evidence="12 13" key="1">
    <citation type="journal article" date="2016" name="Mol. Biol. Evol.">
        <title>Comparative Genomics of Early-Diverging Mushroom-Forming Fungi Provides Insights into the Origins of Lignocellulose Decay Capabilities.</title>
        <authorList>
            <person name="Nagy L.G."/>
            <person name="Riley R."/>
            <person name="Tritt A."/>
            <person name="Adam C."/>
            <person name="Daum C."/>
            <person name="Floudas D."/>
            <person name="Sun H."/>
            <person name="Yadav J.S."/>
            <person name="Pangilinan J."/>
            <person name="Larsson K.H."/>
            <person name="Matsuura K."/>
            <person name="Barry K."/>
            <person name="Labutti K."/>
            <person name="Kuo R."/>
            <person name="Ohm R.A."/>
            <person name="Bhattacharya S.S."/>
            <person name="Shirouzu T."/>
            <person name="Yoshinaga Y."/>
            <person name="Martin F.M."/>
            <person name="Grigoriev I.V."/>
            <person name="Hibbett D.S."/>
        </authorList>
    </citation>
    <scope>NUCLEOTIDE SEQUENCE [LARGE SCALE GENOMIC DNA]</scope>
    <source>
        <strain evidence="12 13">TUFC12733</strain>
    </source>
</reference>
<keyword evidence="13" id="KW-1185">Reference proteome</keyword>
<evidence type="ECO:0000256" key="10">
    <source>
        <dbReference type="SAM" id="MobiDB-lite"/>
    </source>
</evidence>
<gene>
    <name evidence="12" type="ORF">CALVIDRAFT_430991</name>
</gene>
<dbReference type="GO" id="GO:0005634">
    <property type="term" value="C:nucleus"/>
    <property type="evidence" value="ECO:0007669"/>
    <property type="project" value="TreeGrafter"/>
</dbReference>
<dbReference type="GO" id="GO:0005524">
    <property type="term" value="F:ATP binding"/>
    <property type="evidence" value="ECO:0007669"/>
    <property type="project" value="UniProtKB-UniRule"/>
</dbReference>
<proteinExistence type="predicted"/>
<dbReference type="GO" id="GO:0004674">
    <property type="term" value="F:protein serine/threonine kinase activity"/>
    <property type="evidence" value="ECO:0007669"/>
    <property type="project" value="UniProtKB-KW"/>
</dbReference>
<evidence type="ECO:0000256" key="2">
    <source>
        <dbReference type="ARBA" id="ARBA00022527"/>
    </source>
</evidence>
<feature type="domain" description="Protein kinase" evidence="11">
    <location>
        <begin position="90"/>
        <end position="454"/>
    </location>
</feature>
<keyword evidence="4 9" id="KW-0547">Nucleotide-binding</keyword>
<dbReference type="GO" id="GO:0000245">
    <property type="term" value="P:spliceosomal complex assembly"/>
    <property type="evidence" value="ECO:0007669"/>
    <property type="project" value="TreeGrafter"/>
</dbReference>
<evidence type="ECO:0000256" key="3">
    <source>
        <dbReference type="ARBA" id="ARBA00022679"/>
    </source>
</evidence>
<dbReference type="InterPro" id="IPR017441">
    <property type="entry name" value="Protein_kinase_ATP_BS"/>
</dbReference>
<dbReference type="InterPro" id="IPR008266">
    <property type="entry name" value="Tyr_kinase_AS"/>
</dbReference>